<dbReference type="FunFam" id="3.40.190.290:FF:000001">
    <property type="entry name" value="Transcriptional regulator, LysR family"/>
    <property type="match status" value="1"/>
</dbReference>
<dbReference type="EMBL" id="AP014940">
    <property type="protein sequence ID" value="BAV96654.1"/>
    <property type="molecule type" value="Genomic_DNA"/>
</dbReference>
<name>A0AAU9ALH4_LYSEN</name>
<dbReference type="SUPFAM" id="SSF46785">
    <property type="entry name" value="Winged helix' DNA-binding domain"/>
    <property type="match status" value="1"/>
</dbReference>
<gene>
    <name evidence="6" type="ORF">LEN_1167</name>
</gene>
<keyword evidence="3" id="KW-0238">DNA-binding</keyword>
<dbReference type="AlphaFoldDB" id="A0AAU9ALH4"/>
<evidence type="ECO:0000256" key="2">
    <source>
        <dbReference type="ARBA" id="ARBA00023015"/>
    </source>
</evidence>
<dbReference type="Proteomes" id="UP000218824">
    <property type="component" value="Chromosome"/>
</dbReference>
<feature type="domain" description="HTH lysR-type" evidence="5">
    <location>
        <begin position="1"/>
        <end position="59"/>
    </location>
</feature>
<dbReference type="CDD" id="cd08472">
    <property type="entry name" value="PBP2_CrgA_like_3"/>
    <property type="match status" value="1"/>
</dbReference>
<dbReference type="InterPro" id="IPR005119">
    <property type="entry name" value="LysR_subst-bd"/>
</dbReference>
<dbReference type="InterPro" id="IPR036388">
    <property type="entry name" value="WH-like_DNA-bd_sf"/>
</dbReference>
<evidence type="ECO:0000259" key="5">
    <source>
        <dbReference type="PROSITE" id="PS50931"/>
    </source>
</evidence>
<dbReference type="Pfam" id="PF00126">
    <property type="entry name" value="HTH_1"/>
    <property type="match status" value="1"/>
</dbReference>
<dbReference type="Gene3D" id="3.40.190.290">
    <property type="match status" value="1"/>
</dbReference>
<evidence type="ECO:0000313" key="7">
    <source>
        <dbReference type="Proteomes" id="UP000218824"/>
    </source>
</evidence>
<dbReference type="InterPro" id="IPR000847">
    <property type="entry name" value="LysR_HTH_N"/>
</dbReference>
<dbReference type="GO" id="GO:0043565">
    <property type="term" value="F:sequence-specific DNA binding"/>
    <property type="evidence" value="ECO:0007669"/>
    <property type="project" value="TreeGrafter"/>
</dbReference>
<dbReference type="InterPro" id="IPR036390">
    <property type="entry name" value="WH_DNA-bd_sf"/>
</dbReference>
<protein>
    <submittedName>
        <fullName evidence="6">Transcriptional regulator</fullName>
    </submittedName>
</protein>
<evidence type="ECO:0000256" key="3">
    <source>
        <dbReference type="ARBA" id="ARBA00023125"/>
    </source>
</evidence>
<dbReference type="GeneID" id="83063045"/>
<dbReference type="PROSITE" id="PS50931">
    <property type="entry name" value="HTH_LYSR"/>
    <property type="match status" value="1"/>
</dbReference>
<reference evidence="6 7" key="1">
    <citation type="journal article" date="2017" name="DNA Res.">
        <title>Complete genome sequence and expression profile of the commercial lytic enzyme producer Lysobacter enzymogenes M497-1.</title>
        <authorList>
            <person name="Takami H."/>
            <person name="Toyoda A."/>
            <person name="Uchiyama I."/>
            <person name="Itoh T."/>
            <person name="Takaki Y."/>
            <person name="Arai W."/>
            <person name="Nishi S."/>
            <person name="Kawai M."/>
            <person name="Shinya K."/>
            <person name="Ikeda H."/>
        </authorList>
    </citation>
    <scope>NUCLEOTIDE SEQUENCE [LARGE SCALE GENOMIC DNA]</scope>
    <source>
        <strain evidence="6 7">M497-1</strain>
    </source>
</reference>
<dbReference type="RefSeq" id="WP_096377008.1">
    <property type="nucleotide sequence ID" value="NZ_AP014940.1"/>
</dbReference>
<sequence>MDSLDAIRIFQRVAELGGFTRAAEALGLPKASVSAAVQRLERSIGAQLLHRTTRRVQLTADGQTFYQRSLDLLADVEELQGLFRDGGQLEGRLRVDMSAGLAREYVIPQLPGFLDAHPLLQIELGSSDRLVDVVREGYDCVVRAGDAHDESLVARPLGLMAVASCASPAYLQRRGIPRSVEELEDHRLIHYAGHFGQRPFGFEYAQDGRYLLKPMRGEITVNSGDAYVAAALAGLGIIQVPIIGVKHLLERGALIEILADAPAAAMPLNLLYPQRRHLPRRTRVFMDWLGGVLMPHLQGSHPEAATAGRYPQTPSPK</sequence>
<dbReference type="GO" id="GO:0006351">
    <property type="term" value="P:DNA-templated transcription"/>
    <property type="evidence" value="ECO:0007669"/>
    <property type="project" value="TreeGrafter"/>
</dbReference>
<comment type="similarity">
    <text evidence="1">Belongs to the LysR transcriptional regulatory family.</text>
</comment>
<dbReference type="FunFam" id="1.10.10.10:FF:000001">
    <property type="entry name" value="LysR family transcriptional regulator"/>
    <property type="match status" value="1"/>
</dbReference>
<accession>A0AAU9ALH4</accession>
<evidence type="ECO:0000313" key="6">
    <source>
        <dbReference type="EMBL" id="BAV96654.1"/>
    </source>
</evidence>
<dbReference type="SUPFAM" id="SSF53850">
    <property type="entry name" value="Periplasmic binding protein-like II"/>
    <property type="match status" value="1"/>
</dbReference>
<dbReference type="KEGG" id="lem:LEN_1167"/>
<keyword evidence="2" id="KW-0805">Transcription regulation</keyword>
<dbReference type="Gene3D" id="1.10.10.10">
    <property type="entry name" value="Winged helix-like DNA-binding domain superfamily/Winged helix DNA-binding domain"/>
    <property type="match status" value="1"/>
</dbReference>
<proteinExistence type="inferred from homology"/>
<keyword evidence="4" id="KW-0804">Transcription</keyword>
<dbReference type="PANTHER" id="PTHR30537:SF72">
    <property type="entry name" value="LYSR FAMILY TRANSCRIPTIONAL REGULATOR"/>
    <property type="match status" value="1"/>
</dbReference>
<dbReference type="InterPro" id="IPR058163">
    <property type="entry name" value="LysR-type_TF_proteobact-type"/>
</dbReference>
<dbReference type="PRINTS" id="PR00039">
    <property type="entry name" value="HTHLYSR"/>
</dbReference>
<dbReference type="PANTHER" id="PTHR30537">
    <property type="entry name" value="HTH-TYPE TRANSCRIPTIONAL REGULATOR"/>
    <property type="match status" value="1"/>
</dbReference>
<evidence type="ECO:0000256" key="4">
    <source>
        <dbReference type="ARBA" id="ARBA00023163"/>
    </source>
</evidence>
<dbReference type="GO" id="GO:0003700">
    <property type="term" value="F:DNA-binding transcription factor activity"/>
    <property type="evidence" value="ECO:0007669"/>
    <property type="project" value="InterPro"/>
</dbReference>
<dbReference type="Pfam" id="PF03466">
    <property type="entry name" value="LysR_substrate"/>
    <property type="match status" value="1"/>
</dbReference>
<organism evidence="6 7">
    <name type="scientific">Lysobacter enzymogenes</name>
    <dbReference type="NCBI Taxonomy" id="69"/>
    <lineage>
        <taxon>Bacteria</taxon>
        <taxon>Pseudomonadati</taxon>
        <taxon>Pseudomonadota</taxon>
        <taxon>Gammaproteobacteria</taxon>
        <taxon>Lysobacterales</taxon>
        <taxon>Lysobacteraceae</taxon>
        <taxon>Lysobacter</taxon>
    </lineage>
</organism>
<evidence type="ECO:0000256" key="1">
    <source>
        <dbReference type="ARBA" id="ARBA00009437"/>
    </source>
</evidence>